<dbReference type="InterPro" id="IPR032675">
    <property type="entry name" value="LRR_dom_sf"/>
</dbReference>
<name>A0AAV2SJ73_MEGNR</name>
<evidence type="ECO:0000313" key="1">
    <source>
        <dbReference type="EMBL" id="CAL4199034.1"/>
    </source>
</evidence>
<protein>
    <recommendedName>
        <fullName evidence="3">Mitochondrial ATP synthase regulatory component factor B</fullName>
    </recommendedName>
</protein>
<organism evidence="1 2">
    <name type="scientific">Meganyctiphanes norvegica</name>
    <name type="common">Northern krill</name>
    <name type="synonym">Thysanopoda norvegica</name>
    <dbReference type="NCBI Taxonomy" id="48144"/>
    <lineage>
        <taxon>Eukaryota</taxon>
        <taxon>Metazoa</taxon>
        <taxon>Ecdysozoa</taxon>
        <taxon>Arthropoda</taxon>
        <taxon>Crustacea</taxon>
        <taxon>Multicrustacea</taxon>
        <taxon>Malacostraca</taxon>
        <taxon>Eumalacostraca</taxon>
        <taxon>Eucarida</taxon>
        <taxon>Euphausiacea</taxon>
        <taxon>Euphausiidae</taxon>
        <taxon>Meganyctiphanes</taxon>
    </lineage>
</organism>
<comment type="caution">
    <text evidence="1">The sequence shown here is derived from an EMBL/GenBank/DDBJ whole genome shotgun (WGS) entry which is preliminary data.</text>
</comment>
<feature type="non-terminal residue" evidence="1">
    <location>
        <position position="252"/>
    </location>
</feature>
<gene>
    <name evidence="1" type="ORF">MNOR_LOCUS37417</name>
</gene>
<keyword evidence="2" id="KW-1185">Reference proteome</keyword>
<dbReference type="Gene3D" id="3.80.10.10">
    <property type="entry name" value="Ribonuclease Inhibitor"/>
    <property type="match status" value="1"/>
</dbReference>
<proteinExistence type="predicted"/>
<dbReference type="EMBL" id="CAXKWB010075137">
    <property type="protein sequence ID" value="CAL4199034.1"/>
    <property type="molecule type" value="Genomic_DNA"/>
</dbReference>
<evidence type="ECO:0000313" key="2">
    <source>
        <dbReference type="Proteomes" id="UP001497623"/>
    </source>
</evidence>
<dbReference type="SUPFAM" id="SSF52047">
    <property type="entry name" value="RNI-like"/>
    <property type="match status" value="1"/>
</dbReference>
<dbReference type="Proteomes" id="UP001497623">
    <property type="component" value="Unassembled WGS sequence"/>
</dbReference>
<reference evidence="1 2" key="1">
    <citation type="submission" date="2024-05" db="EMBL/GenBank/DDBJ databases">
        <authorList>
            <person name="Wallberg A."/>
        </authorList>
    </citation>
    <scope>NUCLEOTIDE SEQUENCE [LARGE SCALE GENOMIC DNA]</scope>
</reference>
<accession>A0AAV2SJ73</accession>
<evidence type="ECO:0008006" key="3">
    <source>
        <dbReference type="Google" id="ProtNLM"/>
    </source>
</evidence>
<dbReference type="AlphaFoldDB" id="A0AAV2SJ73"/>
<sequence>MLNSARNSVARVGKIGQSICMIALFTTRNIIACEGRPARKFPKVPGARILNDKTILDTINSPWSAISQRSFWGVLNVIFNKYDESRVKAVGPDRACAEWLLRCGASVKWKDRGSWTKDYNSLPTTGGKKLNKIEEVDATDSAVMHVGFKHFNGCKHLRRIVFHKASYLTDEALEELPVLKATLKELQITSCGNISADGLRHLKKLVNLEYILLYDFPKIKDKDSLLKELEEALPNCAIYFPYSLAKDDPSLK</sequence>